<dbReference type="GO" id="GO:0032259">
    <property type="term" value="P:methylation"/>
    <property type="evidence" value="ECO:0007669"/>
    <property type="project" value="UniProtKB-KW"/>
</dbReference>
<evidence type="ECO:0000313" key="6">
    <source>
        <dbReference type="EMBL" id="KFD52136.1"/>
    </source>
</evidence>
<dbReference type="AlphaFoldDB" id="A0A085N6R6"/>
<comment type="subcellular location">
    <subcellularLocation>
        <location evidence="1 5">Cytoplasm</location>
    </subcellularLocation>
</comment>
<sequence>MSDSDDCTLSESTRQALQEFFAEQALAGQALAGQASVEENWQLSQFWYNDQTSKLLAMECLSAIESKDCGLIGCLCCPSVYDKIMEIDPKRATRACLFEFDRRFATQNRQYIFYDYRSPTDLPTTYKASCAVVIADPPFLSEECLLKVITTAKFLTNERIIFCTGVSMEGILTSHLKVERCRFLPQHNRKLANEFRCYANYSTIYLNDEKEE</sequence>
<accession>A0A085N6R6</accession>
<comment type="similarity">
    <text evidence="5">Belongs to the class I-like SAM-binding methyltransferase superfamily. EFM5 family.</text>
</comment>
<dbReference type="EC" id="2.1.1.-" evidence="5"/>
<name>A0A085N6R6_9BILA</name>
<dbReference type="EMBL" id="KL367543">
    <property type="protein sequence ID" value="KFD65162.1"/>
    <property type="molecule type" value="Genomic_DNA"/>
</dbReference>
<dbReference type="Proteomes" id="UP000030764">
    <property type="component" value="Unassembled WGS sequence"/>
</dbReference>
<dbReference type="PANTHER" id="PTHR13200:SF0">
    <property type="entry name" value="EEF1A LYSINE METHYLTRANSFERASE 1"/>
    <property type="match status" value="1"/>
</dbReference>
<dbReference type="InterPro" id="IPR019369">
    <property type="entry name" value="Efm5/EEF1AKMT1"/>
</dbReference>
<organism evidence="7">
    <name type="scientific">Trichuris suis</name>
    <name type="common">pig whipworm</name>
    <dbReference type="NCBI Taxonomy" id="68888"/>
    <lineage>
        <taxon>Eukaryota</taxon>
        <taxon>Metazoa</taxon>
        <taxon>Ecdysozoa</taxon>
        <taxon>Nematoda</taxon>
        <taxon>Enoplea</taxon>
        <taxon>Dorylaimia</taxon>
        <taxon>Trichinellida</taxon>
        <taxon>Trichuridae</taxon>
        <taxon>Trichuris</taxon>
    </lineage>
</organism>
<reference evidence="7 8" key="1">
    <citation type="journal article" date="2014" name="Nat. Genet.">
        <title>Genome and transcriptome of the porcine whipworm Trichuris suis.</title>
        <authorList>
            <person name="Jex A.R."/>
            <person name="Nejsum P."/>
            <person name="Schwarz E.M."/>
            <person name="Hu L."/>
            <person name="Young N.D."/>
            <person name="Hall R.S."/>
            <person name="Korhonen P.K."/>
            <person name="Liao S."/>
            <person name="Thamsborg S."/>
            <person name="Xia J."/>
            <person name="Xu P."/>
            <person name="Wang S."/>
            <person name="Scheerlinck J.P."/>
            <person name="Hofmann A."/>
            <person name="Sternberg P.W."/>
            <person name="Wang J."/>
            <person name="Gasser R.B."/>
        </authorList>
    </citation>
    <scope>NUCLEOTIDE SEQUENCE [LARGE SCALE GENOMIC DNA]</scope>
    <source>
        <strain evidence="7">DCEP-RM93F</strain>
        <strain evidence="6">DCEP-RM93M</strain>
    </source>
</reference>
<dbReference type="HAMAP" id="MF_03187">
    <property type="entry name" value="Methyltr_EFM5"/>
    <property type="match status" value="1"/>
</dbReference>
<evidence type="ECO:0000256" key="5">
    <source>
        <dbReference type="HAMAP-Rule" id="MF_03187"/>
    </source>
</evidence>
<evidence type="ECO:0000256" key="4">
    <source>
        <dbReference type="ARBA" id="ARBA00022679"/>
    </source>
</evidence>
<protein>
    <recommendedName>
        <fullName evidence="5">Protein-lysine N-methyltransferase M513_06981</fullName>
        <ecNumber evidence="5">2.1.1.-</ecNumber>
    </recommendedName>
</protein>
<keyword evidence="8" id="KW-1185">Reference proteome</keyword>
<evidence type="ECO:0000256" key="1">
    <source>
        <dbReference type="ARBA" id="ARBA00004496"/>
    </source>
</evidence>
<dbReference type="PANTHER" id="PTHR13200">
    <property type="entry name" value="EEF1A LYSINE METHYLTRANSFERASE 1"/>
    <property type="match status" value="1"/>
</dbReference>
<keyword evidence="2 5" id="KW-0963">Cytoplasm</keyword>
<comment type="function">
    <text evidence="5">S-adenosyl-L-methionine-dependent protein-lysine N-methyltransferase that methylates elongation factor 1-alpha.</text>
</comment>
<dbReference type="GO" id="GO:0005737">
    <property type="term" value="C:cytoplasm"/>
    <property type="evidence" value="ECO:0007669"/>
    <property type="project" value="UniProtKB-SubCell"/>
</dbReference>
<dbReference type="InterPro" id="IPR041370">
    <property type="entry name" value="Mlase_EEF1AKMT1/ZCCHC4"/>
</dbReference>
<dbReference type="Pfam" id="PF10237">
    <property type="entry name" value="N6-adenineMlase"/>
    <property type="match status" value="1"/>
</dbReference>
<dbReference type="Proteomes" id="UP000030758">
    <property type="component" value="Unassembled WGS sequence"/>
</dbReference>
<evidence type="ECO:0000313" key="7">
    <source>
        <dbReference type="EMBL" id="KFD65162.1"/>
    </source>
</evidence>
<dbReference type="OrthoDB" id="206354at2759"/>
<dbReference type="GO" id="GO:0016279">
    <property type="term" value="F:protein-lysine N-methyltransferase activity"/>
    <property type="evidence" value="ECO:0007669"/>
    <property type="project" value="UniProtKB-UniRule"/>
</dbReference>
<evidence type="ECO:0000256" key="3">
    <source>
        <dbReference type="ARBA" id="ARBA00022603"/>
    </source>
</evidence>
<keyword evidence="3 5" id="KW-0489">Methyltransferase</keyword>
<proteinExistence type="inferred from homology"/>
<evidence type="ECO:0000256" key="2">
    <source>
        <dbReference type="ARBA" id="ARBA00022490"/>
    </source>
</evidence>
<keyword evidence="4 5" id="KW-0808">Transferase</keyword>
<gene>
    <name evidence="6" type="ORF">M513_06981</name>
    <name evidence="7" type="ORF">M514_06981</name>
</gene>
<evidence type="ECO:0000313" key="8">
    <source>
        <dbReference type="Proteomes" id="UP000030764"/>
    </source>
</evidence>
<dbReference type="EMBL" id="KL363231">
    <property type="protein sequence ID" value="KFD52136.1"/>
    <property type="molecule type" value="Genomic_DNA"/>
</dbReference>